<dbReference type="AlphaFoldDB" id="A0A1H6UZU6"/>
<accession>A0A1H6UZU6</accession>
<organism evidence="1 2">
    <name type="scientific">Cyclobacterium xiamenense</name>
    <dbReference type="NCBI Taxonomy" id="1297121"/>
    <lineage>
        <taxon>Bacteria</taxon>
        <taxon>Pseudomonadati</taxon>
        <taxon>Bacteroidota</taxon>
        <taxon>Cytophagia</taxon>
        <taxon>Cytophagales</taxon>
        <taxon>Cyclobacteriaceae</taxon>
        <taxon>Cyclobacterium</taxon>
    </lineage>
</organism>
<keyword evidence="2" id="KW-1185">Reference proteome</keyword>
<gene>
    <name evidence="1" type="ORF">SAMN05192553_101934</name>
</gene>
<proteinExistence type="predicted"/>
<sequence>MDLIHPGGQWCCTALFRSSKFTKKIADQHFLLIFTLQITNPEFHA</sequence>
<name>A0A1H6UZU6_9BACT</name>
<protein>
    <submittedName>
        <fullName evidence="1">Uncharacterized protein</fullName>
    </submittedName>
</protein>
<evidence type="ECO:0000313" key="2">
    <source>
        <dbReference type="Proteomes" id="UP000199403"/>
    </source>
</evidence>
<dbReference type="STRING" id="1416801.SAMN05192553_101934"/>
<evidence type="ECO:0000313" key="1">
    <source>
        <dbReference type="EMBL" id="SEI93910.1"/>
    </source>
</evidence>
<dbReference type="EMBL" id="FNZH01000001">
    <property type="protein sequence ID" value="SEI93910.1"/>
    <property type="molecule type" value="Genomic_DNA"/>
</dbReference>
<reference evidence="2" key="1">
    <citation type="submission" date="2016-10" db="EMBL/GenBank/DDBJ databases">
        <authorList>
            <person name="Varghese N."/>
            <person name="Submissions S."/>
        </authorList>
    </citation>
    <scope>NUCLEOTIDE SEQUENCE [LARGE SCALE GENOMIC DNA]</scope>
    <source>
        <strain evidence="2">IBRC-M 10761</strain>
    </source>
</reference>
<dbReference type="Proteomes" id="UP000199403">
    <property type="component" value="Unassembled WGS sequence"/>
</dbReference>